<sequence length="58" mass="7189">MNDNEFNKELLYQITIIYLKKLLKERTITKEDYNIFKNKMIEEYNPILSKYIEEILDK</sequence>
<proteinExistence type="predicted"/>
<gene>
    <name evidence="2" type="ORF">HZY85_01475</name>
</gene>
<dbReference type="EMBL" id="JACBYF010000002">
    <property type="protein sequence ID" value="NYS46866.1"/>
    <property type="molecule type" value="Genomic_DNA"/>
</dbReference>
<organism evidence="2 3">
    <name type="scientific">Gemelliphila palaticanis</name>
    <dbReference type="NCBI Taxonomy" id="81950"/>
    <lineage>
        <taxon>Bacteria</taxon>
        <taxon>Bacillati</taxon>
        <taxon>Bacillota</taxon>
        <taxon>Bacilli</taxon>
        <taxon>Bacillales</taxon>
        <taxon>Gemellaceae</taxon>
        <taxon>Gemelliphila</taxon>
    </lineage>
</organism>
<feature type="domain" description="SHOCT-like" evidence="1">
    <location>
        <begin position="1"/>
        <end position="51"/>
    </location>
</feature>
<reference evidence="2 3" key="1">
    <citation type="submission" date="2020-07" db="EMBL/GenBank/DDBJ databases">
        <title>MOT database genomes.</title>
        <authorList>
            <person name="Joseph S."/>
            <person name="Aduse-Opoku J."/>
            <person name="Hashim A."/>
            <person name="Wade W."/>
            <person name="Curtis M."/>
        </authorList>
    </citation>
    <scope>NUCLEOTIDE SEQUENCE [LARGE SCALE GENOMIC DNA]</scope>
    <source>
        <strain evidence="2 3">CIP 106318</strain>
    </source>
</reference>
<dbReference type="Proteomes" id="UP000531840">
    <property type="component" value="Unassembled WGS sequence"/>
</dbReference>
<dbReference type="Pfam" id="PF20612">
    <property type="entry name" value="SHOCT_2"/>
    <property type="match status" value="1"/>
</dbReference>
<evidence type="ECO:0000313" key="3">
    <source>
        <dbReference type="Proteomes" id="UP000531840"/>
    </source>
</evidence>
<protein>
    <recommendedName>
        <fullName evidence="1">SHOCT-like domain-containing protein</fullName>
    </recommendedName>
</protein>
<keyword evidence="3" id="KW-1185">Reference proteome</keyword>
<accession>A0ABX2SXB2</accession>
<dbReference type="RefSeq" id="WP_179940138.1">
    <property type="nucleotide sequence ID" value="NZ_JACBYF010000002.1"/>
</dbReference>
<evidence type="ECO:0000259" key="1">
    <source>
        <dbReference type="Pfam" id="PF20612"/>
    </source>
</evidence>
<evidence type="ECO:0000313" key="2">
    <source>
        <dbReference type="EMBL" id="NYS46866.1"/>
    </source>
</evidence>
<dbReference type="InterPro" id="IPR046749">
    <property type="entry name" value="SHOCT_2"/>
</dbReference>
<comment type="caution">
    <text evidence="2">The sequence shown here is derived from an EMBL/GenBank/DDBJ whole genome shotgun (WGS) entry which is preliminary data.</text>
</comment>
<name>A0ABX2SXB2_9BACL</name>